<accession>A0ABC9U170</accession>
<keyword evidence="1" id="KW-0472">Membrane</keyword>
<evidence type="ECO:0000313" key="3">
    <source>
        <dbReference type="Proteomes" id="UP000016491"/>
    </source>
</evidence>
<organism evidence="2 3">
    <name type="scientific">[Clostridium] symbiosum ATCC 14940</name>
    <dbReference type="NCBI Taxonomy" id="411472"/>
    <lineage>
        <taxon>Bacteria</taxon>
        <taxon>Bacillati</taxon>
        <taxon>Bacillota</taxon>
        <taxon>Clostridia</taxon>
        <taxon>Lachnospirales</taxon>
        <taxon>Lachnospiraceae</taxon>
        <taxon>Otoolea</taxon>
    </lineage>
</organism>
<sequence>MRTEIQPEYSRLPFSYSFFVFVTFVTDFIHFLWYLIYRTNNKSKNKQHSGDMSRTF</sequence>
<evidence type="ECO:0000313" key="2">
    <source>
        <dbReference type="EMBL" id="ERI79113.1"/>
    </source>
</evidence>
<feature type="transmembrane region" description="Helical" evidence="1">
    <location>
        <begin position="16"/>
        <end position="37"/>
    </location>
</feature>
<name>A0ABC9U170_CLOSY</name>
<proteinExistence type="predicted"/>
<evidence type="ECO:0000256" key="1">
    <source>
        <dbReference type="SAM" id="Phobius"/>
    </source>
</evidence>
<gene>
    <name evidence="2" type="ORF">CLOSYM_01094</name>
</gene>
<dbReference type="Proteomes" id="UP000016491">
    <property type="component" value="Unassembled WGS sequence"/>
</dbReference>
<keyword evidence="1" id="KW-1133">Transmembrane helix</keyword>
<reference evidence="2 3" key="1">
    <citation type="submission" date="2013-07" db="EMBL/GenBank/DDBJ databases">
        <authorList>
            <person name="Weinstock G."/>
            <person name="Sodergren E."/>
            <person name="Wylie T."/>
            <person name="Fulton L."/>
            <person name="Fulton R."/>
            <person name="Fronick C."/>
            <person name="O'Laughlin M."/>
            <person name="Godfrey J."/>
            <person name="Miner T."/>
            <person name="Herter B."/>
            <person name="Appelbaum E."/>
            <person name="Cordes M."/>
            <person name="Lek S."/>
            <person name="Wollam A."/>
            <person name="Pepin K.H."/>
            <person name="Palsikar V.B."/>
            <person name="Mitreva M."/>
            <person name="Wilson R.K."/>
        </authorList>
    </citation>
    <scope>NUCLEOTIDE SEQUENCE [LARGE SCALE GENOMIC DNA]</scope>
    <source>
        <strain evidence="2 3">ATCC 14940</strain>
    </source>
</reference>
<dbReference type="AlphaFoldDB" id="A0ABC9U170"/>
<keyword evidence="1" id="KW-0812">Transmembrane</keyword>
<comment type="caution">
    <text evidence="2">The sequence shown here is derived from an EMBL/GenBank/DDBJ whole genome shotgun (WGS) entry which is preliminary data.</text>
</comment>
<dbReference type="EMBL" id="AWSU01000089">
    <property type="protein sequence ID" value="ERI79113.1"/>
    <property type="molecule type" value="Genomic_DNA"/>
</dbReference>
<protein>
    <submittedName>
        <fullName evidence="2">Uncharacterized protein</fullName>
    </submittedName>
</protein>